<dbReference type="InterPro" id="IPR008920">
    <property type="entry name" value="TF_FadR/GntR_C"/>
</dbReference>
<evidence type="ECO:0000313" key="5">
    <source>
        <dbReference type="EMBL" id="SDI37624.1"/>
    </source>
</evidence>
<keyword evidence="1" id="KW-0805">Transcription regulation</keyword>
<dbReference type="Gene3D" id="1.10.10.10">
    <property type="entry name" value="Winged helix-like DNA-binding domain superfamily/Winged helix DNA-binding domain"/>
    <property type="match status" value="1"/>
</dbReference>
<reference evidence="5 6" key="1">
    <citation type="submission" date="2016-10" db="EMBL/GenBank/DDBJ databases">
        <authorList>
            <person name="de Groot N.N."/>
        </authorList>
    </citation>
    <scope>NUCLEOTIDE SEQUENCE [LARGE SCALE GENOMIC DNA]</scope>
    <source>
        <strain evidence="5 6">DSM 28010</strain>
    </source>
</reference>
<dbReference type="AlphaFoldDB" id="A0A1G8K2H8"/>
<dbReference type="EMBL" id="FNEB01000002">
    <property type="protein sequence ID" value="SDI37624.1"/>
    <property type="molecule type" value="Genomic_DNA"/>
</dbReference>
<dbReference type="GO" id="GO:0003700">
    <property type="term" value="F:DNA-binding transcription factor activity"/>
    <property type="evidence" value="ECO:0007669"/>
    <property type="project" value="InterPro"/>
</dbReference>
<dbReference type="SMART" id="SM00345">
    <property type="entry name" value="HTH_GNTR"/>
    <property type="match status" value="1"/>
</dbReference>
<gene>
    <name evidence="5" type="ORF">SAMN05421850_102374</name>
</gene>
<evidence type="ECO:0000313" key="6">
    <source>
        <dbReference type="Proteomes" id="UP000199340"/>
    </source>
</evidence>
<evidence type="ECO:0000259" key="4">
    <source>
        <dbReference type="PROSITE" id="PS50949"/>
    </source>
</evidence>
<accession>A0A1G8K2H8</accession>
<dbReference type="InterPro" id="IPR011711">
    <property type="entry name" value="GntR_C"/>
</dbReference>
<name>A0A1G8K2H8_9RHOB</name>
<dbReference type="SUPFAM" id="SSF48008">
    <property type="entry name" value="GntR ligand-binding domain-like"/>
    <property type="match status" value="1"/>
</dbReference>
<keyword evidence="2 5" id="KW-0238">DNA-binding</keyword>
<dbReference type="GO" id="GO:0003677">
    <property type="term" value="F:DNA binding"/>
    <property type="evidence" value="ECO:0007669"/>
    <property type="project" value="UniProtKB-KW"/>
</dbReference>
<dbReference type="STRING" id="490829.SAMN05421850_102374"/>
<dbReference type="Pfam" id="PF00392">
    <property type="entry name" value="GntR"/>
    <property type="match status" value="1"/>
</dbReference>
<evidence type="ECO:0000256" key="1">
    <source>
        <dbReference type="ARBA" id="ARBA00023015"/>
    </source>
</evidence>
<dbReference type="InterPro" id="IPR036390">
    <property type="entry name" value="WH_DNA-bd_sf"/>
</dbReference>
<dbReference type="InterPro" id="IPR036388">
    <property type="entry name" value="WH-like_DNA-bd_sf"/>
</dbReference>
<dbReference type="PRINTS" id="PR00035">
    <property type="entry name" value="HTHGNTR"/>
</dbReference>
<keyword evidence="6" id="KW-1185">Reference proteome</keyword>
<dbReference type="CDD" id="cd07377">
    <property type="entry name" value="WHTH_GntR"/>
    <property type="match status" value="1"/>
</dbReference>
<dbReference type="Pfam" id="PF07729">
    <property type="entry name" value="FCD"/>
    <property type="match status" value="1"/>
</dbReference>
<evidence type="ECO:0000256" key="2">
    <source>
        <dbReference type="ARBA" id="ARBA00023125"/>
    </source>
</evidence>
<dbReference type="Gene3D" id="1.20.120.530">
    <property type="entry name" value="GntR ligand-binding domain-like"/>
    <property type="match status" value="1"/>
</dbReference>
<dbReference type="PANTHER" id="PTHR43537">
    <property type="entry name" value="TRANSCRIPTIONAL REGULATOR, GNTR FAMILY"/>
    <property type="match status" value="1"/>
</dbReference>
<dbReference type="OrthoDB" id="284307at2"/>
<evidence type="ECO:0000256" key="3">
    <source>
        <dbReference type="ARBA" id="ARBA00023163"/>
    </source>
</evidence>
<feature type="domain" description="HTH gntR-type" evidence="4">
    <location>
        <begin position="15"/>
        <end position="83"/>
    </location>
</feature>
<dbReference type="RefSeq" id="WP_090027815.1">
    <property type="nucleotide sequence ID" value="NZ_FNEB01000002.1"/>
</dbReference>
<dbReference type="Proteomes" id="UP000199340">
    <property type="component" value="Unassembled WGS sequence"/>
</dbReference>
<organism evidence="5 6">
    <name type="scientific">Lutimaribacter saemankumensis</name>
    <dbReference type="NCBI Taxonomy" id="490829"/>
    <lineage>
        <taxon>Bacteria</taxon>
        <taxon>Pseudomonadati</taxon>
        <taxon>Pseudomonadota</taxon>
        <taxon>Alphaproteobacteria</taxon>
        <taxon>Rhodobacterales</taxon>
        <taxon>Roseobacteraceae</taxon>
        <taxon>Lutimaribacter</taxon>
    </lineage>
</organism>
<sequence length="241" mass="26721">MNQTLTKPVNRADNDPETDRVLAAVRQIVLDNLLPSDGRLPTERQLAAELGAGRRAVRRALTQLETEGLIWRKQGKGTFAGQPPDPTEALAAEIVAEVDPLSAMEARLCIEPALAELCARRATAEDVARLRQLAERTHEAHEADAAELWDGALHRAIARIAGNRVMLTAFTLIDEVRMGEDWQMKRHRARNEARRELYDAQHKRIIDAIDARDGEAAADAMREHLTALFNNLKASMSEGSV</sequence>
<proteinExistence type="predicted"/>
<dbReference type="SUPFAM" id="SSF46785">
    <property type="entry name" value="Winged helix' DNA-binding domain"/>
    <property type="match status" value="1"/>
</dbReference>
<dbReference type="InterPro" id="IPR000524">
    <property type="entry name" value="Tscrpt_reg_HTH_GntR"/>
</dbReference>
<keyword evidence="3" id="KW-0804">Transcription</keyword>
<protein>
    <submittedName>
        <fullName evidence="5">DNA-binding transcriptional regulator, FadR family</fullName>
    </submittedName>
</protein>
<dbReference type="SMART" id="SM00895">
    <property type="entry name" value="FCD"/>
    <property type="match status" value="1"/>
</dbReference>
<dbReference type="PANTHER" id="PTHR43537:SF5">
    <property type="entry name" value="UXU OPERON TRANSCRIPTIONAL REGULATOR"/>
    <property type="match status" value="1"/>
</dbReference>
<dbReference type="PROSITE" id="PS50949">
    <property type="entry name" value="HTH_GNTR"/>
    <property type="match status" value="1"/>
</dbReference>